<sequence>MVTRTKNQPKNQAVSYIRMSTEHQEFSPDLQRCFIENYAKENGLEIIREYIDEGKSGLTAEHRPQFLSMIQLVQSGQATSIIFWCMT</sequence>
<feature type="domain" description="Resolvase/invertase-type recombinase catalytic" evidence="3">
    <location>
        <begin position="12"/>
        <end position="87"/>
    </location>
</feature>
<protein>
    <submittedName>
        <fullName evidence="4">Resolvase, N terminal domain</fullName>
    </submittedName>
</protein>
<dbReference type="PROSITE" id="PS51736">
    <property type="entry name" value="RECOMBINASES_3"/>
    <property type="match status" value="1"/>
</dbReference>
<dbReference type="SUPFAM" id="SSF53041">
    <property type="entry name" value="Resolvase-like"/>
    <property type="match status" value="1"/>
</dbReference>
<dbReference type="InterPro" id="IPR006119">
    <property type="entry name" value="Resolv_N"/>
</dbReference>
<proteinExistence type="predicted"/>
<keyword evidence="2" id="KW-0233">DNA recombination</keyword>
<evidence type="ECO:0000259" key="3">
    <source>
        <dbReference type="PROSITE" id="PS51736"/>
    </source>
</evidence>
<dbReference type="AlphaFoldDB" id="A0A378MV91"/>
<dbReference type="InterPro" id="IPR050639">
    <property type="entry name" value="SSR_resolvase"/>
</dbReference>
<dbReference type="CDD" id="cd00338">
    <property type="entry name" value="Ser_Recombinase"/>
    <property type="match status" value="1"/>
</dbReference>
<dbReference type="Proteomes" id="UP000254802">
    <property type="component" value="Unassembled WGS sequence"/>
</dbReference>
<dbReference type="PANTHER" id="PTHR30461:SF2">
    <property type="entry name" value="SERINE RECOMBINASE PINE-RELATED"/>
    <property type="match status" value="1"/>
</dbReference>
<dbReference type="EMBL" id="UGPN01000002">
    <property type="protein sequence ID" value="STY60004.1"/>
    <property type="molecule type" value="Genomic_DNA"/>
</dbReference>
<dbReference type="PANTHER" id="PTHR30461">
    <property type="entry name" value="DNA-INVERTASE FROM LAMBDOID PROPHAGE"/>
    <property type="match status" value="1"/>
</dbReference>
<keyword evidence="1" id="KW-0238">DNA-binding</keyword>
<accession>A0A378MV91</accession>
<dbReference type="GO" id="GO:0000150">
    <property type="term" value="F:DNA strand exchange activity"/>
    <property type="evidence" value="ECO:0007669"/>
    <property type="project" value="InterPro"/>
</dbReference>
<organism evidence="4 5">
    <name type="scientific">Mannheimia haemolytica</name>
    <name type="common">Pasteurella haemolytica</name>
    <dbReference type="NCBI Taxonomy" id="75985"/>
    <lineage>
        <taxon>Bacteria</taxon>
        <taxon>Pseudomonadati</taxon>
        <taxon>Pseudomonadota</taxon>
        <taxon>Gammaproteobacteria</taxon>
        <taxon>Pasteurellales</taxon>
        <taxon>Pasteurellaceae</taxon>
        <taxon>Mannheimia</taxon>
    </lineage>
</organism>
<evidence type="ECO:0000313" key="4">
    <source>
        <dbReference type="EMBL" id="STY60004.1"/>
    </source>
</evidence>
<evidence type="ECO:0000313" key="5">
    <source>
        <dbReference type="Proteomes" id="UP000254802"/>
    </source>
</evidence>
<dbReference type="InterPro" id="IPR036162">
    <property type="entry name" value="Resolvase-like_N_sf"/>
</dbReference>
<name>A0A378MV91_MANHA</name>
<dbReference type="GO" id="GO:0003677">
    <property type="term" value="F:DNA binding"/>
    <property type="evidence" value="ECO:0007669"/>
    <property type="project" value="UniProtKB-KW"/>
</dbReference>
<evidence type="ECO:0000256" key="1">
    <source>
        <dbReference type="ARBA" id="ARBA00023125"/>
    </source>
</evidence>
<dbReference type="Gene3D" id="3.40.50.1390">
    <property type="entry name" value="Resolvase, N-terminal catalytic domain"/>
    <property type="match status" value="1"/>
</dbReference>
<reference evidence="4 5" key="1">
    <citation type="submission" date="2018-06" db="EMBL/GenBank/DDBJ databases">
        <authorList>
            <consortium name="Pathogen Informatics"/>
            <person name="Doyle S."/>
        </authorList>
    </citation>
    <scope>NUCLEOTIDE SEQUENCE [LARGE SCALE GENOMIC DNA]</scope>
    <source>
        <strain evidence="4 5">NCTC10638</strain>
    </source>
</reference>
<dbReference type="Pfam" id="PF00239">
    <property type="entry name" value="Resolvase"/>
    <property type="match status" value="1"/>
</dbReference>
<gene>
    <name evidence="4" type="ORF">NCTC10638_01196</name>
</gene>
<evidence type="ECO:0000256" key="2">
    <source>
        <dbReference type="ARBA" id="ARBA00023172"/>
    </source>
</evidence>